<evidence type="ECO:0000313" key="1">
    <source>
        <dbReference type="EMBL" id="CAD6200234.1"/>
    </source>
</evidence>
<accession>A0A8S1HXP2</accession>
<evidence type="ECO:0000313" key="2">
    <source>
        <dbReference type="Proteomes" id="UP000835052"/>
    </source>
</evidence>
<protein>
    <submittedName>
        <fullName evidence="1">Uncharacterized protein</fullName>
    </submittedName>
</protein>
<dbReference type="Proteomes" id="UP000835052">
    <property type="component" value="Unassembled WGS sequence"/>
</dbReference>
<comment type="caution">
    <text evidence="1">The sequence shown here is derived from an EMBL/GenBank/DDBJ whole genome shotgun (WGS) entry which is preliminary data.</text>
</comment>
<sequence>MFVVAMRMAQSVAVVLRCSIPTATPAGRLVRSVTSVDHFWLFSAGPASLRFRPVSRPPPAASVLAVYVCIVVLC</sequence>
<dbReference type="AlphaFoldDB" id="A0A8S1HXP2"/>
<proteinExistence type="predicted"/>
<organism evidence="1 2">
    <name type="scientific">Caenorhabditis auriculariae</name>
    <dbReference type="NCBI Taxonomy" id="2777116"/>
    <lineage>
        <taxon>Eukaryota</taxon>
        <taxon>Metazoa</taxon>
        <taxon>Ecdysozoa</taxon>
        <taxon>Nematoda</taxon>
        <taxon>Chromadorea</taxon>
        <taxon>Rhabditida</taxon>
        <taxon>Rhabditina</taxon>
        <taxon>Rhabditomorpha</taxon>
        <taxon>Rhabditoidea</taxon>
        <taxon>Rhabditidae</taxon>
        <taxon>Peloderinae</taxon>
        <taxon>Caenorhabditis</taxon>
    </lineage>
</organism>
<keyword evidence="2" id="KW-1185">Reference proteome</keyword>
<gene>
    <name evidence="1" type="ORF">CAUJ_LOCUS16131</name>
</gene>
<reference evidence="1" key="1">
    <citation type="submission" date="2020-10" db="EMBL/GenBank/DDBJ databases">
        <authorList>
            <person name="Kikuchi T."/>
        </authorList>
    </citation>
    <scope>NUCLEOTIDE SEQUENCE</scope>
    <source>
        <strain evidence="1">NKZ352</strain>
    </source>
</reference>
<name>A0A8S1HXP2_9PELO</name>
<dbReference type="EMBL" id="CAJGYM010000261">
    <property type="protein sequence ID" value="CAD6200234.1"/>
    <property type="molecule type" value="Genomic_DNA"/>
</dbReference>